<evidence type="ECO:0000313" key="2">
    <source>
        <dbReference type="EMBL" id="TDQ32763.1"/>
    </source>
</evidence>
<sequence length="73" mass="8784">MKAFFEGIEDLFVNVLFAPLDFLRFMDSWWLANTLNWIFVIIGMVAMVYWLKQLKIFNDREEEDKSVTSHSYL</sequence>
<dbReference type="InterPro" id="IPR045922">
    <property type="entry name" value="DUF6341"/>
</dbReference>
<organism evidence="2 3">
    <name type="scientific">Zeaxanthinibacter enoshimensis</name>
    <dbReference type="NCBI Taxonomy" id="392009"/>
    <lineage>
        <taxon>Bacteria</taxon>
        <taxon>Pseudomonadati</taxon>
        <taxon>Bacteroidota</taxon>
        <taxon>Flavobacteriia</taxon>
        <taxon>Flavobacteriales</taxon>
        <taxon>Flavobacteriaceae</taxon>
        <taxon>Zeaxanthinibacter</taxon>
    </lineage>
</organism>
<gene>
    <name evidence="2" type="ORF">CLV82_0596</name>
</gene>
<name>A0A4R6TRJ6_9FLAO</name>
<reference evidence="2 3" key="1">
    <citation type="submission" date="2019-03" db="EMBL/GenBank/DDBJ databases">
        <title>Genomic Encyclopedia of Archaeal and Bacterial Type Strains, Phase II (KMG-II): from individual species to whole genera.</title>
        <authorList>
            <person name="Goeker M."/>
        </authorList>
    </citation>
    <scope>NUCLEOTIDE SEQUENCE [LARGE SCALE GENOMIC DNA]</scope>
    <source>
        <strain evidence="2 3">DSM 18435</strain>
    </source>
</reference>
<proteinExistence type="predicted"/>
<evidence type="ECO:0000313" key="3">
    <source>
        <dbReference type="Proteomes" id="UP000295468"/>
    </source>
</evidence>
<keyword evidence="1" id="KW-1133">Transmembrane helix</keyword>
<dbReference type="RefSeq" id="WP_133642799.1">
    <property type="nucleotide sequence ID" value="NZ_JBFIMA010000020.1"/>
</dbReference>
<dbReference type="AlphaFoldDB" id="A0A4R6TRJ6"/>
<feature type="transmembrane region" description="Helical" evidence="1">
    <location>
        <begin position="29"/>
        <end position="51"/>
    </location>
</feature>
<dbReference type="Proteomes" id="UP000295468">
    <property type="component" value="Unassembled WGS sequence"/>
</dbReference>
<accession>A0A4R6TRJ6</accession>
<comment type="caution">
    <text evidence="2">The sequence shown here is derived from an EMBL/GenBank/DDBJ whole genome shotgun (WGS) entry which is preliminary data.</text>
</comment>
<evidence type="ECO:0008006" key="4">
    <source>
        <dbReference type="Google" id="ProtNLM"/>
    </source>
</evidence>
<keyword evidence="3" id="KW-1185">Reference proteome</keyword>
<dbReference type="Pfam" id="PF19868">
    <property type="entry name" value="DUF6341"/>
    <property type="match status" value="1"/>
</dbReference>
<protein>
    <recommendedName>
        <fullName evidence="4">Uracil phosphoribosyltransferase</fullName>
    </recommendedName>
</protein>
<evidence type="ECO:0000256" key="1">
    <source>
        <dbReference type="SAM" id="Phobius"/>
    </source>
</evidence>
<keyword evidence="1" id="KW-0472">Membrane</keyword>
<dbReference type="OrthoDB" id="1467828at2"/>
<dbReference type="EMBL" id="SNYI01000001">
    <property type="protein sequence ID" value="TDQ32763.1"/>
    <property type="molecule type" value="Genomic_DNA"/>
</dbReference>
<keyword evidence="1" id="KW-0812">Transmembrane</keyword>